<reference evidence="10 11" key="1">
    <citation type="submission" date="2018-10" db="EMBL/GenBank/DDBJ databases">
        <authorList>
            <person name="Li J."/>
        </authorList>
    </citation>
    <scope>NUCLEOTIDE SEQUENCE [LARGE SCALE GENOMIC DNA]</scope>
    <source>
        <strain evidence="10 11">JCM 30549</strain>
    </source>
</reference>
<dbReference type="Pfam" id="PF01544">
    <property type="entry name" value="CorA"/>
    <property type="match status" value="1"/>
</dbReference>
<feature type="transmembrane region" description="Helical" evidence="9">
    <location>
        <begin position="220"/>
        <end position="237"/>
    </location>
</feature>
<dbReference type="AlphaFoldDB" id="A0A3L6ZNI9"/>
<dbReference type="GO" id="GO:0015095">
    <property type="term" value="F:magnesium ion transmembrane transporter activity"/>
    <property type="evidence" value="ECO:0007669"/>
    <property type="project" value="TreeGrafter"/>
</dbReference>
<comment type="similarity">
    <text evidence="2">Belongs to the CorA metal ion transporter (MIT) (TC 1.A.35) family.</text>
</comment>
<sequence>MSTSSPGGTSSCRSASSPSAPTSRPSRTEPGASARAGLWRVLVTGPHACRSRPCRRRGVRGLRMLGHMVTVTAFTDGVASKGSPTLESLEAGGRGDADVLWIDADDAEAAAEAVGRIASAVGLPSWAIARLQRHRSHPSLYRAGPVTTIALRIHTTAEERDGSGDEATGEPRSHGRTTDTHAANARLLVLIAPGVLITIRPHGAWPLQPLRDRWSAHPELVAGGALGLLWAVLDMAADSQMSQLTRLDTRLEHLERSVFVEEPDTAAVQRDAYALFKALAHERRVAVPLRDAAAQFLADPPGAVPDALVPYLREVRDHAQRVTEWADSLTQLVTSIVDTNMSNVNNRLNLIMKKVTSWAAIIAVPTLVSGVWGMNVPLPWQGSPVTTAATIATMGLLALALYIQFKRKDWL</sequence>
<keyword evidence="7 9" id="KW-0472">Membrane</keyword>
<dbReference type="GO" id="GO:0050897">
    <property type="term" value="F:cobalt ion binding"/>
    <property type="evidence" value="ECO:0007669"/>
    <property type="project" value="TreeGrafter"/>
</dbReference>
<evidence type="ECO:0000313" key="11">
    <source>
        <dbReference type="Proteomes" id="UP000275395"/>
    </source>
</evidence>
<dbReference type="SUPFAM" id="SSF143865">
    <property type="entry name" value="CorA soluble domain-like"/>
    <property type="match status" value="1"/>
</dbReference>
<evidence type="ECO:0000256" key="3">
    <source>
        <dbReference type="ARBA" id="ARBA00022448"/>
    </source>
</evidence>
<evidence type="ECO:0000256" key="8">
    <source>
        <dbReference type="SAM" id="MobiDB-lite"/>
    </source>
</evidence>
<evidence type="ECO:0000256" key="6">
    <source>
        <dbReference type="ARBA" id="ARBA00022989"/>
    </source>
</evidence>
<feature type="transmembrane region" description="Helical" evidence="9">
    <location>
        <begin position="385"/>
        <end position="405"/>
    </location>
</feature>
<keyword evidence="5 9" id="KW-0812">Transmembrane</keyword>
<dbReference type="PANTHER" id="PTHR46494">
    <property type="entry name" value="CORA FAMILY METAL ION TRANSPORTER (EUROFUNG)"/>
    <property type="match status" value="1"/>
</dbReference>
<feature type="transmembrane region" description="Helical" evidence="9">
    <location>
        <begin position="355"/>
        <end position="373"/>
    </location>
</feature>
<evidence type="ECO:0000313" key="10">
    <source>
        <dbReference type="EMBL" id="RLP69480.1"/>
    </source>
</evidence>
<evidence type="ECO:0000256" key="4">
    <source>
        <dbReference type="ARBA" id="ARBA00022475"/>
    </source>
</evidence>
<evidence type="ECO:0000256" key="2">
    <source>
        <dbReference type="ARBA" id="ARBA00009765"/>
    </source>
</evidence>
<gene>
    <name evidence="10" type="ORF">D9V30_05895</name>
</gene>
<organism evidence="10 11">
    <name type="scientific">Mycetocola reblochoni</name>
    <dbReference type="NCBI Taxonomy" id="331618"/>
    <lineage>
        <taxon>Bacteria</taxon>
        <taxon>Bacillati</taxon>
        <taxon>Actinomycetota</taxon>
        <taxon>Actinomycetes</taxon>
        <taxon>Micrococcales</taxon>
        <taxon>Microbacteriaceae</taxon>
        <taxon>Mycetocola</taxon>
    </lineage>
</organism>
<feature type="compositionally biased region" description="Low complexity" evidence="8">
    <location>
        <begin position="1"/>
        <end position="25"/>
    </location>
</feature>
<evidence type="ECO:0000256" key="5">
    <source>
        <dbReference type="ARBA" id="ARBA00022692"/>
    </source>
</evidence>
<dbReference type="CDD" id="cd12822">
    <property type="entry name" value="TmCorA-like"/>
    <property type="match status" value="1"/>
</dbReference>
<feature type="region of interest" description="Disordered" evidence="8">
    <location>
        <begin position="1"/>
        <end position="33"/>
    </location>
</feature>
<dbReference type="PANTHER" id="PTHR46494:SF1">
    <property type="entry name" value="CORA FAMILY METAL ION TRANSPORTER (EUROFUNG)"/>
    <property type="match status" value="1"/>
</dbReference>
<keyword evidence="3" id="KW-0813">Transport</keyword>
<feature type="transmembrane region" description="Helical" evidence="9">
    <location>
        <begin position="182"/>
        <end position="200"/>
    </location>
</feature>
<dbReference type="GO" id="GO:0000287">
    <property type="term" value="F:magnesium ion binding"/>
    <property type="evidence" value="ECO:0007669"/>
    <property type="project" value="TreeGrafter"/>
</dbReference>
<evidence type="ECO:0000256" key="9">
    <source>
        <dbReference type="SAM" id="Phobius"/>
    </source>
</evidence>
<dbReference type="Proteomes" id="UP000275395">
    <property type="component" value="Unassembled WGS sequence"/>
</dbReference>
<dbReference type="GO" id="GO:0005886">
    <property type="term" value="C:plasma membrane"/>
    <property type="evidence" value="ECO:0007669"/>
    <property type="project" value="UniProtKB-SubCell"/>
</dbReference>
<keyword evidence="4" id="KW-1003">Cell membrane</keyword>
<dbReference type="InterPro" id="IPR002523">
    <property type="entry name" value="MgTranspt_CorA/ZnTranspt_ZntB"/>
</dbReference>
<comment type="subcellular location">
    <subcellularLocation>
        <location evidence="1">Cell membrane</location>
        <topology evidence="1">Multi-pass membrane protein</topology>
    </subcellularLocation>
</comment>
<dbReference type="Gene3D" id="1.20.58.340">
    <property type="entry name" value="Magnesium transport protein CorA, transmembrane region"/>
    <property type="match status" value="2"/>
</dbReference>
<evidence type="ECO:0008006" key="12">
    <source>
        <dbReference type="Google" id="ProtNLM"/>
    </source>
</evidence>
<dbReference type="GO" id="GO:0015087">
    <property type="term" value="F:cobalt ion transmembrane transporter activity"/>
    <property type="evidence" value="ECO:0007669"/>
    <property type="project" value="TreeGrafter"/>
</dbReference>
<evidence type="ECO:0000256" key="1">
    <source>
        <dbReference type="ARBA" id="ARBA00004651"/>
    </source>
</evidence>
<dbReference type="SUPFAM" id="SSF144083">
    <property type="entry name" value="Magnesium transport protein CorA, transmembrane region"/>
    <property type="match status" value="1"/>
</dbReference>
<accession>A0A3L6ZNI9</accession>
<keyword evidence="6 9" id="KW-1133">Transmembrane helix</keyword>
<protein>
    <recommendedName>
        <fullName evidence="12">Magnesium transporter CorA family protein</fullName>
    </recommendedName>
</protein>
<name>A0A3L6ZNI9_9MICO</name>
<evidence type="ECO:0000256" key="7">
    <source>
        <dbReference type="ARBA" id="ARBA00023136"/>
    </source>
</evidence>
<dbReference type="EMBL" id="RCUW01000004">
    <property type="protein sequence ID" value="RLP69480.1"/>
    <property type="molecule type" value="Genomic_DNA"/>
</dbReference>
<feature type="region of interest" description="Disordered" evidence="8">
    <location>
        <begin position="155"/>
        <end position="179"/>
    </location>
</feature>
<comment type="caution">
    <text evidence="10">The sequence shown here is derived from an EMBL/GenBank/DDBJ whole genome shotgun (WGS) entry which is preliminary data.</text>
</comment>
<proteinExistence type="inferred from homology"/>
<dbReference type="InterPro" id="IPR045861">
    <property type="entry name" value="CorA_cytoplasmic_dom"/>
</dbReference>
<dbReference type="InterPro" id="IPR045863">
    <property type="entry name" value="CorA_TM1_TM2"/>
</dbReference>